<proteinExistence type="predicted"/>
<accession>A0AA37HV97</accession>
<evidence type="ECO:0000313" key="2">
    <source>
        <dbReference type="EMBL" id="GJG26583.1"/>
    </source>
</evidence>
<feature type="transmembrane region" description="Helical" evidence="1">
    <location>
        <begin position="23"/>
        <end position="41"/>
    </location>
</feature>
<keyword evidence="1" id="KW-0472">Membrane</keyword>
<keyword evidence="1" id="KW-0812">Transmembrane</keyword>
<organism evidence="2 3">
    <name type="scientific">Segatella bryantii</name>
    <name type="common">Prevotella bryantii</name>
    <dbReference type="NCBI Taxonomy" id="77095"/>
    <lineage>
        <taxon>Bacteria</taxon>
        <taxon>Pseudomonadati</taxon>
        <taxon>Bacteroidota</taxon>
        <taxon>Bacteroidia</taxon>
        <taxon>Bacteroidales</taxon>
        <taxon>Prevotellaceae</taxon>
        <taxon>Segatella</taxon>
    </lineage>
</organism>
<gene>
    <name evidence="2" type="ORF">PRRU23_02830</name>
</gene>
<dbReference type="AlphaFoldDB" id="A0AA37HV97"/>
<keyword evidence="1" id="KW-1133">Transmembrane helix</keyword>
<name>A0AA37HV97_SEGBR</name>
<protein>
    <submittedName>
        <fullName evidence="2">Uncharacterized protein</fullName>
    </submittedName>
</protein>
<evidence type="ECO:0000313" key="3">
    <source>
        <dbReference type="Proteomes" id="UP000887043"/>
    </source>
</evidence>
<comment type="caution">
    <text evidence="2">The sequence shown here is derived from an EMBL/GenBank/DDBJ whole genome shotgun (WGS) entry which is preliminary data.</text>
</comment>
<dbReference type="Proteomes" id="UP000887043">
    <property type="component" value="Unassembled WGS sequence"/>
</dbReference>
<evidence type="ECO:0000256" key="1">
    <source>
        <dbReference type="SAM" id="Phobius"/>
    </source>
</evidence>
<sequence>MAKYARTVLMINMSFIRFLHTKISIFFQNGLLILAISLTFVKNIIHFLHKIYTKDSIKAKDNSIDWKEANLISYKD</sequence>
<reference evidence="2" key="1">
    <citation type="submission" date="2021-08" db="EMBL/GenBank/DDBJ databases">
        <title>Prevotella lacticifex sp. nov., isolated from rumen of cow.</title>
        <authorList>
            <person name="Shinkai T."/>
            <person name="Ikeyama N."/>
            <person name="Kumagai M."/>
            <person name="Ohmori H."/>
            <person name="Sakamoto M."/>
            <person name="Ohkuma M."/>
            <person name="Mitsumori M."/>
        </authorList>
    </citation>
    <scope>NUCLEOTIDE SEQUENCE</scope>
    <source>
        <strain evidence="2">DSM 11371</strain>
    </source>
</reference>
<dbReference type="EMBL" id="BPTR01000001">
    <property type="protein sequence ID" value="GJG26583.1"/>
    <property type="molecule type" value="Genomic_DNA"/>
</dbReference>